<dbReference type="PROSITE" id="PS00211">
    <property type="entry name" value="ABC_TRANSPORTER_1"/>
    <property type="match status" value="1"/>
</dbReference>
<dbReference type="EMBL" id="UINC01026110">
    <property type="protein sequence ID" value="SVB02964.1"/>
    <property type="molecule type" value="Genomic_DNA"/>
</dbReference>
<dbReference type="GO" id="GO:0140359">
    <property type="term" value="F:ABC-type transporter activity"/>
    <property type="evidence" value="ECO:0007669"/>
    <property type="project" value="InterPro"/>
</dbReference>
<proteinExistence type="predicted"/>
<dbReference type="InterPro" id="IPR027417">
    <property type="entry name" value="P-loop_NTPase"/>
</dbReference>
<evidence type="ECO:0008006" key="13">
    <source>
        <dbReference type="Google" id="ProtNLM"/>
    </source>
</evidence>
<keyword evidence="7 9" id="KW-1133">Transmembrane helix</keyword>
<evidence type="ECO:0000256" key="6">
    <source>
        <dbReference type="ARBA" id="ARBA00022840"/>
    </source>
</evidence>
<dbReference type="GO" id="GO:0005886">
    <property type="term" value="C:plasma membrane"/>
    <property type="evidence" value="ECO:0007669"/>
    <property type="project" value="UniProtKB-SubCell"/>
</dbReference>
<evidence type="ECO:0000259" key="10">
    <source>
        <dbReference type="PROSITE" id="PS50893"/>
    </source>
</evidence>
<dbReference type="InterPro" id="IPR036640">
    <property type="entry name" value="ABC1_TM_sf"/>
</dbReference>
<organism evidence="12">
    <name type="scientific">marine metagenome</name>
    <dbReference type="NCBI Taxonomy" id="408172"/>
    <lineage>
        <taxon>unclassified sequences</taxon>
        <taxon>metagenomes</taxon>
        <taxon>ecological metagenomes</taxon>
    </lineage>
</organism>
<dbReference type="SUPFAM" id="SSF90123">
    <property type="entry name" value="ABC transporter transmembrane region"/>
    <property type="match status" value="1"/>
</dbReference>
<dbReference type="GO" id="GO:0016887">
    <property type="term" value="F:ATP hydrolysis activity"/>
    <property type="evidence" value="ECO:0007669"/>
    <property type="project" value="InterPro"/>
</dbReference>
<name>A0A382ANM0_9ZZZZ</name>
<dbReference type="InterPro" id="IPR039421">
    <property type="entry name" value="Type_1_exporter"/>
</dbReference>
<evidence type="ECO:0000259" key="11">
    <source>
        <dbReference type="PROSITE" id="PS50929"/>
    </source>
</evidence>
<keyword evidence="2" id="KW-0813">Transport</keyword>
<dbReference type="InterPro" id="IPR011527">
    <property type="entry name" value="ABC1_TM_dom"/>
</dbReference>
<dbReference type="PROSITE" id="PS50893">
    <property type="entry name" value="ABC_TRANSPORTER_2"/>
    <property type="match status" value="1"/>
</dbReference>
<feature type="transmembrane region" description="Helical" evidence="9">
    <location>
        <begin position="121"/>
        <end position="144"/>
    </location>
</feature>
<keyword evidence="6" id="KW-0067">ATP-binding</keyword>
<evidence type="ECO:0000256" key="1">
    <source>
        <dbReference type="ARBA" id="ARBA00004651"/>
    </source>
</evidence>
<dbReference type="PANTHER" id="PTHR24221:SF654">
    <property type="entry name" value="ATP-BINDING CASSETTE SUB-FAMILY B MEMBER 6"/>
    <property type="match status" value="1"/>
</dbReference>
<dbReference type="Pfam" id="PF00005">
    <property type="entry name" value="ABC_tran"/>
    <property type="match status" value="1"/>
</dbReference>
<feature type="domain" description="ABC transmembrane type-1" evidence="11">
    <location>
        <begin position="1"/>
        <end position="293"/>
    </location>
</feature>
<evidence type="ECO:0000256" key="5">
    <source>
        <dbReference type="ARBA" id="ARBA00022741"/>
    </source>
</evidence>
<evidence type="ECO:0000256" key="9">
    <source>
        <dbReference type="SAM" id="Phobius"/>
    </source>
</evidence>
<keyword evidence="5" id="KW-0547">Nucleotide-binding</keyword>
<dbReference type="PROSITE" id="PS50929">
    <property type="entry name" value="ABC_TM1F"/>
    <property type="match status" value="1"/>
</dbReference>
<keyword evidence="4 9" id="KW-0812">Transmembrane</keyword>
<dbReference type="InterPro" id="IPR003593">
    <property type="entry name" value="AAA+_ATPase"/>
</dbReference>
<sequence>MLATPLMLLAPLPLKIAVDSVVGSSPLPGFMEPLTPDWLSDSTIRLLSLAAGLQVMVVLLSQLHELVGHVLRARAGEGLMLDFRSALFRHVQRLSLLFHDTRGMGDLLYRIQYDAPAIREITINSVISMLSAAVMLVATLVVIMSLDWQLGLVALVVCPFLFVFARTYNLRVRSRYRDVRGIESSALQIVQEVLTAFRVVKAFGREDWEQDRFVSQSEVGVRARIRLSFGEGLFGLLVNMTTAIGTATVLFIGFRNVQSGVLSLGELLMVLAYLTQLYNPLRTISRQVANLQSSLASAERAFQLLDEVPDVTDKLGARSLKRAAGELRFSGVTFAYGENSPVLDDLSFCIAPGTRLGIEGRTGAGKSTLVSLASRFFDPGAGSILLDGVDLRDYKVADLRNQLAIVLQEPILFSTSIAENIGYGRPGAQLPEIIEAAKSANVHEFIAGLPNGYETPVGERGMMLSGGERQRIALARAFLKDAPILILDEPTSSVDMTTEAGIMEAMERLMAGRTTVMIAHRLSTLDICDARIELEHGRIISGSGEVEMDRSLSGEHPSLEAAN</sequence>
<dbReference type="AlphaFoldDB" id="A0A382ANM0"/>
<feature type="transmembrane region" description="Helical" evidence="9">
    <location>
        <begin position="232"/>
        <end position="254"/>
    </location>
</feature>
<protein>
    <recommendedName>
        <fullName evidence="13">ABC transporter ATP-binding protein</fullName>
    </recommendedName>
</protein>
<evidence type="ECO:0000256" key="4">
    <source>
        <dbReference type="ARBA" id="ARBA00022692"/>
    </source>
</evidence>
<reference evidence="12" key="1">
    <citation type="submission" date="2018-05" db="EMBL/GenBank/DDBJ databases">
        <authorList>
            <person name="Lanie J.A."/>
            <person name="Ng W.-L."/>
            <person name="Kazmierczak K.M."/>
            <person name="Andrzejewski T.M."/>
            <person name="Davidsen T.M."/>
            <person name="Wayne K.J."/>
            <person name="Tettelin H."/>
            <person name="Glass J.I."/>
            <person name="Rusch D."/>
            <person name="Podicherti R."/>
            <person name="Tsui H.-C.T."/>
            <person name="Winkler M.E."/>
        </authorList>
    </citation>
    <scope>NUCLEOTIDE SEQUENCE</scope>
</reference>
<dbReference type="PANTHER" id="PTHR24221">
    <property type="entry name" value="ATP-BINDING CASSETTE SUB-FAMILY B"/>
    <property type="match status" value="1"/>
</dbReference>
<accession>A0A382ANM0</accession>
<comment type="subcellular location">
    <subcellularLocation>
        <location evidence="1">Cell membrane</location>
        <topology evidence="1">Multi-pass membrane protein</topology>
    </subcellularLocation>
</comment>
<dbReference type="SMART" id="SM00382">
    <property type="entry name" value="AAA"/>
    <property type="match status" value="1"/>
</dbReference>
<keyword evidence="3" id="KW-1003">Cell membrane</keyword>
<keyword evidence="8 9" id="KW-0472">Membrane</keyword>
<feature type="transmembrane region" description="Helical" evidence="9">
    <location>
        <begin position="150"/>
        <end position="168"/>
    </location>
</feature>
<evidence type="ECO:0000313" key="12">
    <source>
        <dbReference type="EMBL" id="SVB02964.1"/>
    </source>
</evidence>
<evidence type="ECO:0000256" key="8">
    <source>
        <dbReference type="ARBA" id="ARBA00023136"/>
    </source>
</evidence>
<dbReference type="SUPFAM" id="SSF52540">
    <property type="entry name" value="P-loop containing nucleoside triphosphate hydrolases"/>
    <property type="match status" value="1"/>
</dbReference>
<dbReference type="Gene3D" id="1.20.1560.10">
    <property type="entry name" value="ABC transporter type 1, transmembrane domain"/>
    <property type="match status" value="1"/>
</dbReference>
<evidence type="ECO:0000256" key="3">
    <source>
        <dbReference type="ARBA" id="ARBA00022475"/>
    </source>
</evidence>
<gene>
    <name evidence="12" type="ORF">METZ01_LOCUS155818</name>
</gene>
<feature type="domain" description="ABC transporter" evidence="10">
    <location>
        <begin position="327"/>
        <end position="561"/>
    </location>
</feature>
<dbReference type="GO" id="GO:0005524">
    <property type="term" value="F:ATP binding"/>
    <property type="evidence" value="ECO:0007669"/>
    <property type="project" value="UniProtKB-KW"/>
</dbReference>
<evidence type="ECO:0000256" key="2">
    <source>
        <dbReference type="ARBA" id="ARBA00022448"/>
    </source>
</evidence>
<evidence type="ECO:0000256" key="7">
    <source>
        <dbReference type="ARBA" id="ARBA00022989"/>
    </source>
</evidence>
<dbReference type="InterPro" id="IPR017871">
    <property type="entry name" value="ABC_transporter-like_CS"/>
</dbReference>
<dbReference type="Gene3D" id="3.40.50.300">
    <property type="entry name" value="P-loop containing nucleotide triphosphate hydrolases"/>
    <property type="match status" value="1"/>
</dbReference>
<dbReference type="InterPro" id="IPR003439">
    <property type="entry name" value="ABC_transporter-like_ATP-bd"/>
</dbReference>
<dbReference type="FunFam" id="3.40.50.300:FF:000221">
    <property type="entry name" value="Multidrug ABC transporter ATP-binding protein"/>
    <property type="match status" value="1"/>
</dbReference>
<dbReference type="Pfam" id="PF00664">
    <property type="entry name" value="ABC_membrane"/>
    <property type="match status" value="1"/>
</dbReference>